<comment type="caution">
    <text evidence="2">The sequence shown here is derived from an EMBL/GenBank/DDBJ whole genome shotgun (WGS) entry which is preliminary data.</text>
</comment>
<dbReference type="GO" id="GO:0005524">
    <property type="term" value="F:ATP binding"/>
    <property type="evidence" value="ECO:0007669"/>
    <property type="project" value="InterPro"/>
</dbReference>
<dbReference type="InterPro" id="IPR000719">
    <property type="entry name" value="Prot_kinase_dom"/>
</dbReference>
<name>A0A9P7ZIB5_9HYPO</name>
<keyword evidence="2" id="KW-0808">Transferase</keyword>
<gene>
    <name evidence="2" type="ORF">F5Z01DRAFT_217691</name>
</gene>
<dbReference type="GO" id="GO:0004672">
    <property type="term" value="F:protein kinase activity"/>
    <property type="evidence" value="ECO:0007669"/>
    <property type="project" value="InterPro"/>
</dbReference>
<evidence type="ECO:0000313" key="3">
    <source>
        <dbReference type="Proteomes" id="UP000887229"/>
    </source>
</evidence>
<keyword evidence="2" id="KW-0418">Kinase</keyword>
<protein>
    <submittedName>
        <fullName evidence="2">CAMK family protein kinase</fullName>
    </submittedName>
</protein>
<proteinExistence type="predicted"/>
<keyword evidence="3" id="KW-1185">Reference proteome</keyword>
<dbReference type="PROSITE" id="PS50011">
    <property type="entry name" value="PROTEIN_KINASE_DOM"/>
    <property type="match status" value="1"/>
</dbReference>
<dbReference type="RefSeq" id="XP_046116503.1">
    <property type="nucleotide sequence ID" value="XM_046258193.1"/>
</dbReference>
<accession>A0A9P7ZIB5</accession>
<evidence type="ECO:0000259" key="1">
    <source>
        <dbReference type="PROSITE" id="PS50011"/>
    </source>
</evidence>
<dbReference type="OrthoDB" id="5121348at2759"/>
<reference evidence="2" key="1">
    <citation type="journal article" date="2021" name="IMA Fungus">
        <title>Genomic characterization of three marine fungi, including Emericellopsis atlantica sp. nov. with signatures of a generalist lifestyle and marine biomass degradation.</title>
        <authorList>
            <person name="Hagestad O.C."/>
            <person name="Hou L."/>
            <person name="Andersen J.H."/>
            <person name="Hansen E.H."/>
            <person name="Altermark B."/>
            <person name="Li C."/>
            <person name="Kuhnert E."/>
            <person name="Cox R.J."/>
            <person name="Crous P.W."/>
            <person name="Spatafora J.W."/>
            <person name="Lail K."/>
            <person name="Amirebrahimi M."/>
            <person name="Lipzen A."/>
            <person name="Pangilinan J."/>
            <person name="Andreopoulos W."/>
            <person name="Hayes R.D."/>
            <person name="Ng V."/>
            <person name="Grigoriev I.V."/>
            <person name="Jackson S.A."/>
            <person name="Sutton T.D.S."/>
            <person name="Dobson A.D.W."/>
            <person name="Rama T."/>
        </authorList>
    </citation>
    <scope>NUCLEOTIDE SEQUENCE</scope>
    <source>
        <strain evidence="2">TS7</strain>
    </source>
</reference>
<dbReference type="AlphaFoldDB" id="A0A9P7ZIB5"/>
<dbReference type="Gene3D" id="1.10.510.10">
    <property type="entry name" value="Transferase(Phosphotransferase) domain 1"/>
    <property type="match status" value="1"/>
</dbReference>
<dbReference type="SUPFAM" id="SSF56112">
    <property type="entry name" value="Protein kinase-like (PK-like)"/>
    <property type="match status" value="1"/>
</dbReference>
<organism evidence="2 3">
    <name type="scientific">Emericellopsis atlantica</name>
    <dbReference type="NCBI Taxonomy" id="2614577"/>
    <lineage>
        <taxon>Eukaryota</taxon>
        <taxon>Fungi</taxon>
        <taxon>Dikarya</taxon>
        <taxon>Ascomycota</taxon>
        <taxon>Pezizomycotina</taxon>
        <taxon>Sordariomycetes</taxon>
        <taxon>Hypocreomycetidae</taxon>
        <taxon>Hypocreales</taxon>
        <taxon>Bionectriaceae</taxon>
        <taxon>Emericellopsis</taxon>
    </lineage>
</organism>
<feature type="domain" description="Protein kinase" evidence="1">
    <location>
        <begin position="61"/>
        <end position="258"/>
    </location>
</feature>
<dbReference type="EMBL" id="MU251261">
    <property type="protein sequence ID" value="KAG9252579.1"/>
    <property type="molecule type" value="Genomic_DNA"/>
</dbReference>
<sequence>MAHEKIEAKAANRLKKRYHSQTPDARQPLQLTPLRTVKAMQTGNQVMNEVLVHDISPWSTYNRLFSFHLGDNDPVIVAEGKGISFDLFSIQHFKIIGDHQINMLKNIQHPNFVTVNEIYQTQDGCYVVCDHMARSLQEAIGNPHLDGPRLAAIIGQVVQALVYLEQKGLRLERLTCSHILLHPSGKVKLCGQEGSIVSNDQRNIRDLGYVMVELMEGYMEEGANIGLNDPDRWGADVVDFLSITTSASSADELLQVCP</sequence>
<dbReference type="InterPro" id="IPR011009">
    <property type="entry name" value="Kinase-like_dom_sf"/>
</dbReference>
<dbReference type="Proteomes" id="UP000887229">
    <property type="component" value="Unassembled WGS sequence"/>
</dbReference>
<dbReference type="GeneID" id="70289096"/>
<evidence type="ECO:0000313" key="2">
    <source>
        <dbReference type="EMBL" id="KAG9252579.1"/>
    </source>
</evidence>